<name>K1S9F4_9ZZZZ</name>
<proteinExistence type="predicted"/>
<accession>K1S9F4</accession>
<sequence>MKFYFTFGSENQPFKGGWVIINADSREQACMLFRAAFQLDDEMINCCNIFGEKEFKRTKMYRENDNFGSACHCELSLKIEKK</sequence>
<comment type="caution">
    <text evidence="1">The sequence shown here is derived from an EMBL/GenBank/DDBJ whole genome shotgun (WGS) entry which is preliminary data.</text>
</comment>
<reference evidence="1" key="1">
    <citation type="journal article" date="2013" name="Environ. Microbiol.">
        <title>Microbiota from the distal guts of lean and obese adolescents exhibit partial functional redundancy besides clear differences in community structure.</title>
        <authorList>
            <person name="Ferrer M."/>
            <person name="Ruiz A."/>
            <person name="Lanza F."/>
            <person name="Haange S.B."/>
            <person name="Oberbach A."/>
            <person name="Till H."/>
            <person name="Bargiela R."/>
            <person name="Campoy C."/>
            <person name="Segura M.T."/>
            <person name="Richter M."/>
            <person name="von Bergen M."/>
            <person name="Seifert J."/>
            <person name="Suarez A."/>
        </authorList>
    </citation>
    <scope>NUCLEOTIDE SEQUENCE</scope>
</reference>
<protein>
    <submittedName>
        <fullName evidence="1">Uncharacterized protein</fullName>
    </submittedName>
</protein>
<dbReference type="EMBL" id="AJWZ01009742">
    <property type="protein sequence ID" value="EKC50420.1"/>
    <property type="molecule type" value="Genomic_DNA"/>
</dbReference>
<organism evidence="1">
    <name type="scientific">human gut metagenome</name>
    <dbReference type="NCBI Taxonomy" id="408170"/>
    <lineage>
        <taxon>unclassified sequences</taxon>
        <taxon>metagenomes</taxon>
        <taxon>organismal metagenomes</taxon>
    </lineage>
</organism>
<gene>
    <name evidence="1" type="ORF">OBE_14144</name>
</gene>
<dbReference type="AlphaFoldDB" id="K1S9F4"/>
<evidence type="ECO:0000313" key="1">
    <source>
        <dbReference type="EMBL" id="EKC50420.1"/>
    </source>
</evidence>